<dbReference type="eggNOG" id="ENOG502T9HS">
    <property type="taxonomic scope" value="Eukaryota"/>
</dbReference>
<sequence>MLARKSHSKECTARTSAVERVQALISDDPGQSLRVLMNVKPWMETVASERHHMFFSRTRLIRTLSNRFRNFSKYISLSRKLRAGKGCIHDVEDNDDDQAKYTHTLCKGVLELLWEDISNSAFPIAEACKIRKNVLLYKLRHGLTDSAISSVRHLDQLKVKNNTLKQQISTLEEEYEEQDHTVRQKMQQLKDIKSKCSLISRRKDLLKLKHSETSKQVKDCDDMRRVCQHLMPSTSKDIDQQRLRENLDIIVDLRRSVTDKKQIWTKISNSLSSIDVHTLWTHLYQMLSQDLNILMKLETKNDFDNLNIVGESIDIGIARASGQYICMISKRILSNTKINMYQQRLMEFIDLIESLSHEDVSAWLVLKLEVKKLKAEQVYLQNEVQQLKNIIQENSLLNLDIARLTADIETIDAQMNNYIKDIQQSIAILNSTPTLILKGKEKLQYELQRIVALQADNYDANCVNNALDIELDMFYNILDLNALRKVMLKGDVGLYRHAVCGLDKASITTVNPQYLRIKPYFPTIQMSIYSLIECYKNVTANMIYTKLHNSTSTEEIEYTDKLMSPQEKCNYNSLEMLNLAKVACDQTHEEIKHFNAVLSAWTNQNVQEVMALDETTVDSVSFKDWLQRYNLLLYMIHTHKNSK</sequence>
<feature type="coiled-coil region" evidence="1">
    <location>
        <begin position="154"/>
        <end position="188"/>
    </location>
</feature>
<keyword evidence="3" id="KW-1185">Reference proteome</keyword>
<evidence type="ECO:0000313" key="3">
    <source>
        <dbReference type="Proteomes" id="UP000007755"/>
    </source>
</evidence>
<accession>F4WJT9</accession>
<name>F4WJT9_ACREC</name>
<dbReference type="OrthoDB" id="7657013at2759"/>
<reference evidence="2" key="1">
    <citation type="submission" date="2011-02" db="EMBL/GenBank/DDBJ databases">
        <title>The genome of the leaf-cutting ant Acromyrmex echinatior suggests key adaptations to social evolution and fungus farming.</title>
        <authorList>
            <person name="Nygaard S."/>
            <person name="Zhang G."/>
        </authorList>
    </citation>
    <scope>NUCLEOTIDE SEQUENCE</scope>
</reference>
<gene>
    <name evidence="2" type="ORF">G5I_05972</name>
</gene>
<protein>
    <submittedName>
        <fullName evidence="2">Uncharacterized protein</fullName>
    </submittedName>
</protein>
<dbReference type="EMBL" id="GL888186">
    <property type="protein sequence ID" value="EGI65581.1"/>
    <property type="molecule type" value="Genomic_DNA"/>
</dbReference>
<proteinExistence type="predicted"/>
<dbReference type="Proteomes" id="UP000007755">
    <property type="component" value="Unassembled WGS sequence"/>
</dbReference>
<keyword evidence="1" id="KW-0175">Coiled coil</keyword>
<evidence type="ECO:0000313" key="2">
    <source>
        <dbReference type="EMBL" id="EGI65581.1"/>
    </source>
</evidence>
<feature type="coiled-coil region" evidence="1">
    <location>
        <begin position="370"/>
        <end position="421"/>
    </location>
</feature>
<dbReference type="InParanoid" id="F4WJT9"/>
<dbReference type="AlphaFoldDB" id="F4WJT9"/>
<evidence type="ECO:0000256" key="1">
    <source>
        <dbReference type="SAM" id="Coils"/>
    </source>
</evidence>
<organism evidence="3">
    <name type="scientific">Acromyrmex echinatior</name>
    <name type="common">Panamanian leafcutter ant</name>
    <name type="synonym">Acromyrmex octospinosus echinatior</name>
    <dbReference type="NCBI Taxonomy" id="103372"/>
    <lineage>
        <taxon>Eukaryota</taxon>
        <taxon>Metazoa</taxon>
        <taxon>Ecdysozoa</taxon>
        <taxon>Arthropoda</taxon>
        <taxon>Hexapoda</taxon>
        <taxon>Insecta</taxon>
        <taxon>Pterygota</taxon>
        <taxon>Neoptera</taxon>
        <taxon>Endopterygota</taxon>
        <taxon>Hymenoptera</taxon>
        <taxon>Apocrita</taxon>
        <taxon>Aculeata</taxon>
        <taxon>Formicoidea</taxon>
        <taxon>Formicidae</taxon>
        <taxon>Myrmicinae</taxon>
        <taxon>Acromyrmex</taxon>
    </lineage>
</organism>